<reference evidence="1" key="1">
    <citation type="submission" date="2023-03" db="EMBL/GenBank/DDBJ databases">
        <title>Edaphobacter sp.</title>
        <authorList>
            <person name="Huber K.J."/>
            <person name="Papendorf J."/>
            <person name="Pilke C."/>
            <person name="Bunk B."/>
            <person name="Sproeer C."/>
            <person name="Pester M."/>
        </authorList>
    </citation>
    <scope>NUCLEOTIDE SEQUENCE</scope>
    <source>
        <strain evidence="1">DSM 110680</strain>
    </source>
</reference>
<name>A0AAU7DMS0_9BACT</name>
<sequence>MIALIASLIFLVLAMFAASLESKEGTKTESSKAITALATSTCTVSSFARGEHEIGDLGLRELKQAPDKCADLLLEGIDSGQSPILFLIGHADQTKLVRKKRVYYRTNETLAYQRALHVKTMLLKEYTPRVANGLTPDELARRILIVEGGPQYLGKQVRDDQLELDRSVELVSVYLHSVDEQTAAKEN</sequence>
<accession>A0AAU7DMS0</accession>
<dbReference type="RefSeq" id="WP_348263912.1">
    <property type="nucleotide sequence ID" value="NZ_CP121196.1"/>
</dbReference>
<gene>
    <name evidence="1" type="ORF">P8935_05085</name>
</gene>
<evidence type="ECO:0000313" key="1">
    <source>
        <dbReference type="EMBL" id="XBH18686.1"/>
    </source>
</evidence>
<dbReference type="EMBL" id="CP121196">
    <property type="protein sequence ID" value="XBH18686.1"/>
    <property type="molecule type" value="Genomic_DNA"/>
</dbReference>
<protein>
    <recommendedName>
        <fullName evidence="2">OmpA-like domain-containing protein</fullName>
    </recommendedName>
</protein>
<proteinExistence type="predicted"/>
<organism evidence="1">
    <name type="scientific">Telmatobacter sp. DSM 110680</name>
    <dbReference type="NCBI Taxonomy" id="3036704"/>
    <lineage>
        <taxon>Bacteria</taxon>
        <taxon>Pseudomonadati</taxon>
        <taxon>Acidobacteriota</taxon>
        <taxon>Terriglobia</taxon>
        <taxon>Terriglobales</taxon>
        <taxon>Acidobacteriaceae</taxon>
        <taxon>Telmatobacter</taxon>
    </lineage>
</organism>
<dbReference type="AlphaFoldDB" id="A0AAU7DMS0"/>
<evidence type="ECO:0008006" key="2">
    <source>
        <dbReference type="Google" id="ProtNLM"/>
    </source>
</evidence>